<evidence type="ECO:0000256" key="3">
    <source>
        <dbReference type="PIRNR" id="PIRNR029218"/>
    </source>
</evidence>
<proteinExistence type="inferred from homology"/>
<keyword evidence="4" id="KW-0614">Plasmid</keyword>
<dbReference type="PANTHER" id="PTHR33755">
    <property type="entry name" value="TOXIN PARE1-RELATED"/>
    <property type="match status" value="1"/>
</dbReference>
<dbReference type="InterPro" id="IPR051803">
    <property type="entry name" value="TA_system_RelE-like_toxin"/>
</dbReference>
<evidence type="ECO:0000313" key="4">
    <source>
        <dbReference type="EMBL" id="USS44418.1"/>
    </source>
</evidence>
<gene>
    <name evidence="4" type="ORF">NFI99_14205</name>
</gene>
<dbReference type="Proteomes" id="UP001056386">
    <property type="component" value="Plasmid unnamed3"/>
</dbReference>
<comment type="similarity">
    <text evidence="1 3">Belongs to the RelE toxin family.</text>
</comment>
<dbReference type="RefSeq" id="WP_012734112.1">
    <property type="nucleotide sequence ID" value="NZ_CP021159.1"/>
</dbReference>
<dbReference type="PANTHER" id="PTHR33755:SF9">
    <property type="entry name" value="TOXIN PARE1"/>
    <property type="match status" value="1"/>
</dbReference>
<dbReference type="PIRSF" id="PIRSF029218">
    <property type="entry name" value="ParE"/>
    <property type="match status" value="1"/>
</dbReference>
<geneLocation type="plasmid" evidence="4 5">
    <name>unnamed3</name>
</geneLocation>
<evidence type="ECO:0000313" key="5">
    <source>
        <dbReference type="Proteomes" id="UP001056386"/>
    </source>
</evidence>
<reference evidence="4" key="1">
    <citation type="submission" date="2022-06" db="EMBL/GenBank/DDBJ databases">
        <title>Draft genome sequence of Burkholderia glumae strain GR20004 isolated from rice panicle showing bacterial panicle blight.</title>
        <authorList>
            <person name="Choi S.Y."/>
            <person name="Lee Y.H."/>
        </authorList>
    </citation>
    <scope>NUCLEOTIDE SEQUENCE</scope>
    <source>
        <strain evidence="4">GR20004</strain>
        <plasmid evidence="4">unnamed3</plasmid>
    </source>
</reference>
<accession>A0ABY5BBM8</accession>
<protein>
    <recommendedName>
        <fullName evidence="3">Toxin</fullName>
    </recommendedName>
</protein>
<organism evidence="4 5">
    <name type="scientific">Burkholderia glumae</name>
    <name type="common">Pseudomonas glumae</name>
    <dbReference type="NCBI Taxonomy" id="337"/>
    <lineage>
        <taxon>Bacteria</taxon>
        <taxon>Pseudomonadati</taxon>
        <taxon>Pseudomonadota</taxon>
        <taxon>Betaproteobacteria</taxon>
        <taxon>Burkholderiales</taxon>
        <taxon>Burkholderiaceae</taxon>
        <taxon>Burkholderia</taxon>
    </lineage>
</organism>
<evidence type="ECO:0000256" key="1">
    <source>
        <dbReference type="ARBA" id="ARBA00006226"/>
    </source>
</evidence>
<keyword evidence="2" id="KW-1277">Toxin-antitoxin system</keyword>
<name>A0ABY5BBM8_BURGL</name>
<dbReference type="InterPro" id="IPR035093">
    <property type="entry name" value="RelE/ParE_toxin_dom_sf"/>
</dbReference>
<dbReference type="Gene3D" id="3.30.2310.20">
    <property type="entry name" value="RelE-like"/>
    <property type="match status" value="1"/>
</dbReference>
<dbReference type="Pfam" id="PF05016">
    <property type="entry name" value="ParE_toxin"/>
    <property type="match status" value="1"/>
</dbReference>
<dbReference type="InterPro" id="IPR028344">
    <property type="entry name" value="ParE1/4"/>
</dbReference>
<evidence type="ECO:0000256" key="2">
    <source>
        <dbReference type="ARBA" id="ARBA00022649"/>
    </source>
</evidence>
<dbReference type="EMBL" id="CP099586">
    <property type="protein sequence ID" value="USS44418.1"/>
    <property type="molecule type" value="Genomic_DNA"/>
</dbReference>
<dbReference type="InterPro" id="IPR007712">
    <property type="entry name" value="RelE/ParE_toxin"/>
</dbReference>
<keyword evidence="5" id="KW-1185">Reference proteome</keyword>
<sequence>MRGKARVVRLTPLAEADLEDIWAYIFEQWSLAQAEQYVGEIVAAFNRLARGEWVGAVRGEPYRRYLVGFHAVFYRETTDALDVACVRHQRMDVGSHLSQY</sequence>